<proteinExistence type="predicted"/>
<comment type="caution">
    <text evidence="1">The sequence shown here is derived from an EMBL/GenBank/DDBJ whole genome shotgun (WGS) entry which is preliminary data.</text>
</comment>
<dbReference type="EMBL" id="BARV01030227">
    <property type="protein sequence ID" value="GAI38934.1"/>
    <property type="molecule type" value="Genomic_DNA"/>
</dbReference>
<sequence>PKASAGESMRKDRHIRIESGVDRHLYTSLPIENGDTLKYQAAVKLTLREYEGVERLVKAGYFLNVSDFVRFAVRGKLEALKPTFVRRISAQKAMREVYQYIKSHPEIYPDEIADVLSMDLETVMDAVSALISKKKVKESA</sequence>
<gene>
    <name evidence="1" type="ORF">S06H3_48043</name>
</gene>
<organism evidence="1">
    <name type="scientific">marine sediment metagenome</name>
    <dbReference type="NCBI Taxonomy" id="412755"/>
    <lineage>
        <taxon>unclassified sequences</taxon>
        <taxon>metagenomes</taxon>
        <taxon>ecological metagenomes</taxon>
    </lineage>
</organism>
<dbReference type="AlphaFoldDB" id="X1Q6Q4"/>
<protein>
    <submittedName>
        <fullName evidence="1">Uncharacterized protein</fullName>
    </submittedName>
</protein>
<evidence type="ECO:0000313" key="1">
    <source>
        <dbReference type="EMBL" id="GAI38934.1"/>
    </source>
</evidence>
<feature type="non-terminal residue" evidence="1">
    <location>
        <position position="1"/>
    </location>
</feature>
<reference evidence="1" key="1">
    <citation type="journal article" date="2014" name="Front. Microbiol.">
        <title>High frequency of phylogenetically diverse reductive dehalogenase-homologous genes in deep subseafloor sedimentary metagenomes.</title>
        <authorList>
            <person name="Kawai M."/>
            <person name="Futagami T."/>
            <person name="Toyoda A."/>
            <person name="Takaki Y."/>
            <person name="Nishi S."/>
            <person name="Hori S."/>
            <person name="Arai W."/>
            <person name="Tsubouchi T."/>
            <person name="Morono Y."/>
            <person name="Uchiyama I."/>
            <person name="Ito T."/>
            <person name="Fujiyama A."/>
            <person name="Inagaki F."/>
            <person name="Takami H."/>
        </authorList>
    </citation>
    <scope>NUCLEOTIDE SEQUENCE</scope>
    <source>
        <strain evidence="1">Expedition CK06-06</strain>
    </source>
</reference>
<accession>X1Q6Q4</accession>
<name>X1Q6Q4_9ZZZZ</name>